<dbReference type="AlphaFoldDB" id="A0A0G0VF89"/>
<accession>A0A0G0VF89</accession>
<protein>
    <submittedName>
        <fullName evidence="1">Uncharacterized protein</fullName>
    </submittedName>
</protein>
<evidence type="ECO:0000313" key="1">
    <source>
        <dbReference type="EMBL" id="KKR70710.1"/>
    </source>
</evidence>
<evidence type="ECO:0000313" key="2">
    <source>
        <dbReference type="Proteomes" id="UP000034452"/>
    </source>
</evidence>
<name>A0A0G0VF89_9BACT</name>
<organism evidence="1 2">
    <name type="scientific">Candidatus Nomurabacteria bacterium GW2011_GWB1_40_7</name>
    <dbReference type="NCBI Taxonomy" id="1618744"/>
    <lineage>
        <taxon>Bacteria</taxon>
        <taxon>Candidatus Nomuraibacteriota</taxon>
    </lineage>
</organism>
<reference evidence="1 2" key="1">
    <citation type="journal article" date="2015" name="Nature">
        <title>rRNA introns, odd ribosomes, and small enigmatic genomes across a large radiation of phyla.</title>
        <authorList>
            <person name="Brown C.T."/>
            <person name="Hug L.A."/>
            <person name="Thomas B.C."/>
            <person name="Sharon I."/>
            <person name="Castelle C.J."/>
            <person name="Singh A."/>
            <person name="Wilkins M.J."/>
            <person name="Williams K.H."/>
            <person name="Banfield J.F."/>
        </authorList>
    </citation>
    <scope>NUCLEOTIDE SEQUENCE [LARGE SCALE GENOMIC DNA]</scope>
</reference>
<dbReference type="EMBL" id="LBZL01000002">
    <property type="protein sequence ID" value="KKR70710.1"/>
    <property type="molecule type" value="Genomic_DNA"/>
</dbReference>
<comment type="caution">
    <text evidence="1">The sequence shown here is derived from an EMBL/GenBank/DDBJ whole genome shotgun (WGS) entry which is preliminary data.</text>
</comment>
<dbReference type="Proteomes" id="UP000034452">
    <property type="component" value="Unassembled WGS sequence"/>
</dbReference>
<proteinExistence type="predicted"/>
<gene>
    <name evidence="1" type="ORF">UU13_C0002G0055</name>
</gene>
<sequence length="81" mass="9574">MGKSISSCWFKPLTHLSNFITIHYFNDLVYNRDMSESYKNYRIKFHKNGAQKAFILEAKGLLNITGREFSRKLKISQRTLK</sequence>